<dbReference type="OrthoDB" id="6509908at2759"/>
<dbReference type="GO" id="GO:0022857">
    <property type="term" value="F:transmembrane transporter activity"/>
    <property type="evidence" value="ECO:0007669"/>
    <property type="project" value="InterPro"/>
</dbReference>
<dbReference type="InterPro" id="IPR011701">
    <property type="entry name" value="MFS"/>
</dbReference>
<evidence type="ECO:0000256" key="3">
    <source>
        <dbReference type="SAM" id="MobiDB-lite"/>
    </source>
</evidence>
<organism evidence="6 7">
    <name type="scientific">Diaporthe helianthi</name>
    <dbReference type="NCBI Taxonomy" id="158607"/>
    <lineage>
        <taxon>Eukaryota</taxon>
        <taxon>Fungi</taxon>
        <taxon>Dikarya</taxon>
        <taxon>Ascomycota</taxon>
        <taxon>Pezizomycotina</taxon>
        <taxon>Sordariomycetes</taxon>
        <taxon>Sordariomycetidae</taxon>
        <taxon>Diaporthales</taxon>
        <taxon>Diaporthaceae</taxon>
        <taxon>Diaporthe</taxon>
    </lineage>
</organism>
<comment type="subcellular location">
    <subcellularLocation>
        <location evidence="1">Membrane</location>
        <topology evidence="1">Multi-pass membrane protein</topology>
    </subcellularLocation>
</comment>
<comment type="caution">
    <text evidence="6">The sequence shown here is derived from an EMBL/GenBank/DDBJ whole genome shotgun (WGS) entry which is preliminary data.</text>
</comment>
<evidence type="ECO:0000256" key="1">
    <source>
        <dbReference type="ARBA" id="ARBA00004141"/>
    </source>
</evidence>
<feature type="transmembrane region" description="Helical" evidence="4">
    <location>
        <begin position="338"/>
        <end position="361"/>
    </location>
</feature>
<gene>
    <name evidence="6" type="ORF">DHEL01_v212755</name>
</gene>
<proteinExistence type="inferred from homology"/>
<reference evidence="6" key="1">
    <citation type="submission" date="2017-09" db="EMBL/GenBank/DDBJ databases">
        <title>Polyketide synthases of a Diaporthe helianthi virulent isolate.</title>
        <authorList>
            <person name="Baroncelli R."/>
        </authorList>
    </citation>
    <scope>NUCLEOTIDE SEQUENCE [LARGE SCALE GENOMIC DNA]</scope>
    <source>
        <strain evidence="6">7/96</strain>
    </source>
</reference>
<evidence type="ECO:0000256" key="4">
    <source>
        <dbReference type="SAM" id="Phobius"/>
    </source>
</evidence>
<dbReference type="PANTHER" id="PTHR11360">
    <property type="entry name" value="MONOCARBOXYLATE TRANSPORTER"/>
    <property type="match status" value="1"/>
</dbReference>
<keyword evidence="7" id="KW-1185">Reference proteome</keyword>
<evidence type="ECO:0000313" key="7">
    <source>
        <dbReference type="Proteomes" id="UP000094444"/>
    </source>
</evidence>
<feature type="transmembrane region" description="Helical" evidence="4">
    <location>
        <begin position="246"/>
        <end position="271"/>
    </location>
</feature>
<protein>
    <submittedName>
        <fullName evidence="6">Major facilitator superfamily transporter</fullName>
    </submittedName>
</protein>
<comment type="similarity">
    <text evidence="2">Belongs to the major facilitator superfamily. Monocarboxylate porter (TC 2.A.1.13) family.</text>
</comment>
<dbReference type="Gene3D" id="1.20.1250.20">
    <property type="entry name" value="MFS general substrate transporter like domains"/>
    <property type="match status" value="2"/>
</dbReference>
<keyword evidence="4" id="KW-1133">Transmembrane helix</keyword>
<dbReference type="SUPFAM" id="SSF103473">
    <property type="entry name" value="MFS general substrate transporter"/>
    <property type="match status" value="1"/>
</dbReference>
<dbReference type="InterPro" id="IPR020846">
    <property type="entry name" value="MFS_dom"/>
</dbReference>
<feature type="transmembrane region" description="Helical" evidence="4">
    <location>
        <begin position="62"/>
        <end position="82"/>
    </location>
</feature>
<evidence type="ECO:0000259" key="5">
    <source>
        <dbReference type="PROSITE" id="PS50850"/>
    </source>
</evidence>
<dbReference type="AlphaFoldDB" id="A0A2P5HF21"/>
<dbReference type="InParanoid" id="A0A2P5HF21"/>
<dbReference type="EMBL" id="MAVT02003037">
    <property type="protein sequence ID" value="POS68851.1"/>
    <property type="molecule type" value="Genomic_DNA"/>
</dbReference>
<accession>A0A2P5HF21</accession>
<feature type="region of interest" description="Disordered" evidence="3">
    <location>
        <begin position="1"/>
        <end position="28"/>
    </location>
</feature>
<feature type="transmembrane region" description="Helical" evidence="4">
    <location>
        <begin position="129"/>
        <end position="157"/>
    </location>
</feature>
<feature type="transmembrane region" description="Helical" evidence="4">
    <location>
        <begin position="311"/>
        <end position="331"/>
    </location>
</feature>
<dbReference type="InterPro" id="IPR036259">
    <property type="entry name" value="MFS_trans_sf"/>
</dbReference>
<feature type="transmembrane region" description="Helical" evidence="4">
    <location>
        <begin position="169"/>
        <end position="189"/>
    </location>
</feature>
<feature type="transmembrane region" description="Helical" evidence="4">
    <location>
        <begin position="283"/>
        <end position="305"/>
    </location>
</feature>
<dbReference type="PANTHER" id="PTHR11360:SF234">
    <property type="entry name" value="MFS-TYPE TRANSPORTER DBAD-RELATED"/>
    <property type="match status" value="1"/>
</dbReference>
<dbReference type="Proteomes" id="UP000094444">
    <property type="component" value="Unassembled WGS sequence"/>
</dbReference>
<name>A0A2P5HF21_DIAHE</name>
<keyword evidence="4" id="KW-0812">Transmembrane</keyword>
<feature type="transmembrane region" description="Helical" evidence="4">
    <location>
        <begin position="373"/>
        <end position="394"/>
    </location>
</feature>
<evidence type="ECO:0000256" key="2">
    <source>
        <dbReference type="ARBA" id="ARBA00006727"/>
    </source>
</evidence>
<feature type="transmembrane region" description="Helical" evidence="4">
    <location>
        <begin position="94"/>
        <end position="117"/>
    </location>
</feature>
<dbReference type="PROSITE" id="PS50850">
    <property type="entry name" value="MFS"/>
    <property type="match status" value="1"/>
</dbReference>
<dbReference type="Pfam" id="PF07690">
    <property type="entry name" value="MFS_1"/>
    <property type="match status" value="1"/>
</dbReference>
<keyword evidence="4" id="KW-0472">Membrane</keyword>
<feature type="transmembrane region" description="Helical" evidence="4">
    <location>
        <begin position="201"/>
        <end position="226"/>
    </location>
</feature>
<dbReference type="GO" id="GO:0016020">
    <property type="term" value="C:membrane"/>
    <property type="evidence" value="ECO:0007669"/>
    <property type="project" value="UniProtKB-SubCell"/>
</dbReference>
<feature type="transmembrane region" description="Helical" evidence="4">
    <location>
        <begin position="401"/>
        <end position="423"/>
    </location>
</feature>
<dbReference type="InterPro" id="IPR050327">
    <property type="entry name" value="Proton-linked_MCT"/>
</dbReference>
<feature type="domain" description="Major facilitator superfamily (MFS) profile" evidence="5">
    <location>
        <begin position="246"/>
        <end position="428"/>
    </location>
</feature>
<evidence type="ECO:0000313" key="6">
    <source>
        <dbReference type="EMBL" id="POS68851.1"/>
    </source>
</evidence>
<sequence length="428" mass="45600">MLTEAKESTGDTTEFPDSEAHMAFSQEKPSSHASQQTCISPPSPPTAPDGGSRAWLQVLGGFIIYFNTWGLMISFGVFQSYYQNHVLTDYSPSAVSWIGTIQAFFLIEIGVIAGPLYDRGLLRHILATGAILLTLGVMFTIGVCTGIGMGCMFFPGITCISTYFSKKRGIASGIAATGSGVGAIVYPIVLRELIARISFPWAVRTVGFMVLATSLVPLAVMRPLWLPSGGANRHRLFDRTVLPDRVYMFWSLTNVVGWLGLQVPLFYVNVYGEKELGMSQHDAFYLSAILGAGSLPGRIIMALVSDWVGPLWAYPVCMAFAGIVALAWIGVNSLGGLLVVVVLYGFAYGGISSLPPTAIAALTTDMATLGTRIGTSFSFAGIAMLIGPPIGGVIRNSGFKAVFAFSGATVLAGSFLLFGAAFLHRRSL</sequence>